<name>A0A7W6ABW0_9SPHN</name>
<dbReference type="PANTHER" id="PTHR30386:SF27">
    <property type="entry name" value="MEMBRANE FUSION PROTEIN (MFP) FAMILY PROTEIN"/>
    <property type="match status" value="1"/>
</dbReference>
<evidence type="ECO:0000259" key="3">
    <source>
        <dbReference type="Pfam" id="PF25917"/>
    </source>
</evidence>
<keyword evidence="2" id="KW-0472">Membrane</keyword>
<accession>A0A7W6ABW0</accession>
<evidence type="ECO:0000256" key="1">
    <source>
        <dbReference type="SAM" id="MobiDB-lite"/>
    </source>
</evidence>
<feature type="region of interest" description="Disordered" evidence="1">
    <location>
        <begin position="333"/>
        <end position="361"/>
    </location>
</feature>
<dbReference type="PANTHER" id="PTHR30386">
    <property type="entry name" value="MEMBRANE FUSION SUBUNIT OF EMRAB-TOLC MULTIDRUG EFFLUX PUMP"/>
    <property type="match status" value="1"/>
</dbReference>
<dbReference type="InterPro" id="IPR058625">
    <property type="entry name" value="MdtA-like_BSH"/>
</dbReference>
<dbReference type="SUPFAM" id="SSF111369">
    <property type="entry name" value="HlyD-like secretion proteins"/>
    <property type="match status" value="1"/>
</dbReference>
<dbReference type="Gene3D" id="1.10.287.470">
    <property type="entry name" value="Helix hairpin bin"/>
    <property type="match status" value="1"/>
</dbReference>
<feature type="transmembrane region" description="Helical" evidence="2">
    <location>
        <begin position="22"/>
        <end position="47"/>
    </location>
</feature>
<feature type="compositionally biased region" description="Basic and acidic residues" evidence="1">
    <location>
        <begin position="336"/>
        <end position="352"/>
    </location>
</feature>
<dbReference type="RefSeq" id="WP_183953037.1">
    <property type="nucleotide sequence ID" value="NZ_JACIDH010000027.1"/>
</dbReference>
<dbReference type="Proteomes" id="UP000538670">
    <property type="component" value="Unassembled WGS sequence"/>
</dbReference>
<organism evidence="4 5">
    <name type="scientific">Sphingomonas pseudosanguinis</name>
    <dbReference type="NCBI Taxonomy" id="413712"/>
    <lineage>
        <taxon>Bacteria</taxon>
        <taxon>Pseudomonadati</taxon>
        <taxon>Pseudomonadota</taxon>
        <taxon>Alphaproteobacteria</taxon>
        <taxon>Sphingomonadales</taxon>
        <taxon>Sphingomonadaceae</taxon>
        <taxon>Sphingomonas</taxon>
    </lineage>
</organism>
<protein>
    <submittedName>
        <fullName evidence="4">RND family efflux transporter MFP subunit</fullName>
    </submittedName>
</protein>
<dbReference type="InterPro" id="IPR050739">
    <property type="entry name" value="MFP"/>
</dbReference>
<dbReference type="Gene3D" id="2.40.50.100">
    <property type="match status" value="1"/>
</dbReference>
<dbReference type="Pfam" id="PF25917">
    <property type="entry name" value="BSH_RND"/>
    <property type="match status" value="1"/>
</dbReference>
<proteinExistence type="predicted"/>
<sequence length="361" mass="39815">MSHLPEHLAHFRTLSSLRPPRVTVAIAWMLMVGIAAAAFILFCVPWLQTAQGRGQVVSLDPTDRAQDVTALVPGRVERWYVQDGQHVNRGDPIARIVDLDPNLLSRLAAERAQVEAEIASVRQSQAVAQIDVNRTRQLYSEGLASRRDYEQAQIKVADSGAKLAESRAKLNRIDVQLNRQSAQLVRAPRAGRIQNLNAAAGGAYVSAGTALAVVAPEQVERAVELLIDGRDVPLLKPGRRVRLEFEGWPAIQFSGWPSIAYGFFDGRIRSIDPNANVQGLFRILVEPMPGKPAWPERNFVRLGGKVHGWVQGETVTVGYELWRQLNDFPMEFGKTATDKDGGQDAEKEDTRKIAAKAGKPK</sequence>
<dbReference type="AlphaFoldDB" id="A0A7W6ABW0"/>
<gene>
    <name evidence="4" type="ORF">GGR48_003470</name>
</gene>
<keyword evidence="2" id="KW-0812">Transmembrane</keyword>
<comment type="caution">
    <text evidence="4">The sequence shown here is derived from an EMBL/GenBank/DDBJ whole genome shotgun (WGS) entry which is preliminary data.</text>
</comment>
<dbReference type="EMBL" id="JACIDH010000027">
    <property type="protein sequence ID" value="MBB3881016.1"/>
    <property type="molecule type" value="Genomic_DNA"/>
</dbReference>
<evidence type="ECO:0000313" key="4">
    <source>
        <dbReference type="EMBL" id="MBB3881016.1"/>
    </source>
</evidence>
<reference evidence="4 5" key="1">
    <citation type="submission" date="2020-08" db="EMBL/GenBank/DDBJ databases">
        <title>Genomic Encyclopedia of Type Strains, Phase IV (KMG-IV): sequencing the most valuable type-strain genomes for metagenomic binning, comparative biology and taxonomic classification.</title>
        <authorList>
            <person name="Goeker M."/>
        </authorList>
    </citation>
    <scope>NUCLEOTIDE SEQUENCE [LARGE SCALE GENOMIC DNA]</scope>
    <source>
        <strain evidence="4 5">DSM 19512</strain>
    </source>
</reference>
<keyword evidence="2" id="KW-1133">Transmembrane helix</keyword>
<keyword evidence="5" id="KW-1185">Reference proteome</keyword>
<evidence type="ECO:0000313" key="5">
    <source>
        <dbReference type="Proteomes" id="UP000538670"/>
    </source>
</evidence>
<feature type="domain" description="Multidrug resistance protein MdtA-like barrel-sandwich hybrid" evidence="3">
    <location>
        <begin position="66"/>
        <end position="214"/>
    </location>
</feature>
<evidence type="ECO:0000256" key="2">
    <source>
        <dbReference type="SAM" id="Phobius"/>
    </source>
</evidence>